<dbReference type="Pfam" id="PF21694">
    <property type="entry name" value="DNA_pol3_delta_C"/>
    <property type="match status" value="1"/>
</dbReference>
<comment type="caution">
    <text evidence="13">The sequence shown here is derived from an EMBL/GenBank/DDBJ whole genome shotgun (WGS) entry which is preliminary data.</text>
</comment>
<keyword evidence="5" id="KW-0235">DNA replication</keyword>
<evidence type="ECO:0000256" key="3">
    <source>
        <dbReference type="ARBA" id="ARBA00022679"/>
    </source>
</evidence>
<keyword evidence="10" id="KW-0175">Coiled coil</keyword>
<evidence type="ECO:0000256" key="5">
    <source>
        <dbReference type="ARBA" id="ARBA00022705"/>
    </source>
</evidence>
<keyword evidence="14" id="KW-1185">Reference proteome</keyword>
<gene>
    <name evidence="13" type="ORF">DES49_1089</name>
</gene>
<dbReference type="SUPFAM" id="SSF48019">
    <property type="entry name" value="post-AAA+ oligomerization domain-like"/>
    <property type="match status" value="1"/>
</dbReference>
<evidence type="ECO:0000256" key="6">
    <source>
        <dbReference type="ARBA" id="ARBA00022932"/>
    </source>
</evidence>
<protein>
    <recommendedName>
        <fullName evidence="2 9">DNA polymerase III subunit delta</fullName>
        <ecNumber evidence="1 9">2.7.7.7</ecNumber>
    </recommendedName>
</protein>
<dbReference type="Pfam" id="PF06144">
    <property type="entry name" value="DNA_pol3_delta"/>
    <property type="match status" value="1"/>
</dbReference>
<dbReference type="InterPro" id="IPR008921">
    <property type="entry name" value="DNA_pol3_clamp-load_cplx_C"/>
</dbReference>
<dbReference type="SUPFAM" id="SSF52540">
    <property type="entry name" value="P-loop containing nucleoside triphosphate hydrolases"/>
    <property type="match status" value="1"/>
</dbReference>
<dbReference type="RefSeq" id="WP_133735353.1">
    <property type="nucleotide sequence ID" value="NZ_SOAX01000002.1"/>
</dbReference>
<dbReference type="EC" id="2.7.7.7" evidence="1 9"/>
<evidence type="ECO:0000256" key="1">
    <source>
        <dbReference type="ARBA" id="ARBA00012417"/>
    </source>
</evidence>
<feature type="domain" description="DNA polymerase III delta N-terminal" evidence="11">
    <location>
        <begin position="20"/>
        <end position="135"/>
    </location>
</feature>
<dbReference type="InterPro" id="IPR048466">
    <property type="entry name" value="DNA_pol3_delta-like_C"/>
</dbReference>
<dbReference type="GO" id="GO:0003887">
    <property type="term" value="F:DNA-directed DNA polymerase activity"/>
    <property type="evidence" value="ECO:0007669"/>
    <property type="project" value="UniProtKB-UniRule"/>
</dbReference>
<comment type="similarity">
    <text evidence="7">Belongs to the DNA polymerase HolA subunit family.</text>
</comment>
<dbReference type="OrthoDB" id="9770982at2"/>
<evidence type="ECO:0000256" key="2">
    <source>
        <dbReference type="ARBA" id="ARBA00017703"/>
    </source>
</evidence>
<evidence type="ECO:0000256" key="7">
    <source>
        <dbReference type="ARBA" id="ARBA00034754"/>
    </source>
</evidence>
<name>A0A4R7JYJ7_9GAMM</name>
<keyword evidence="4" id="KW-0548">Nucleotidyltransferase</keyword>
<dbReference type="PANTHER" id="PTHR34388:SF1">
    <property type="entry name" value="DNA POLYMERASE III SUBUNIT DELTA"/>
    <property type="match status" value="1"/>
</dbReference>
<evidence type="ECO:0000313" key="13">
    <source>
        <dbReference type="EMBL" id="TDT43275.1"/>
    </source>
</evidence>
<dbReference type="Gene3D" id="1.10.8.60">
    <property type="match status" value="1"/>
</dbReference>
<keyword evidence="6" id="KW-0239">DNA-directed DNA polymerase</keyword>
<dbReference type="GO" id="GO:0006261">
    <property type="term" value="P:DNA-templated DNA replication"/>
    <property type="evidence" value="ECO:0007669"/>
    <property type="project" value="TreeGrafter"/>
</dbReference>
<organism evidence="13 14">
    <name type="scientific">Halospina denitrificans</name>
    <dbReference type="NCBI Taxonomy" id="332522"/>
    <lineage>
        <taxon>Bacteria</taxon>
        <taxon>Pseudomonadati</taxon>
        <taxon>Pseudomonadota</taxon>
        <taxon>Gammaproteobacteria</taxon>
        <taxon>Halospina</taxon>
    </lineage>
</organism>
<dbReference type="InterPro" id="IPR005790">
    <property type="entry name" value="DNA_polIII_delta"/>
</dbReference>
<accession>A0A4R7JYJ7</accession>
<reference evidence="13 14" key="1">
    <citation type="submission" date="2019-03" db="EMBL/GenBank/DDBJ databases">
        <title>Genomic Encyclopedia of Type Strains, Phase IV (KMG-IV): sequencing the most valuable type-strain genomes for metagenomic binning, comparative biology and taxonomic classification.</title>
        <authorList>
            <person name="Goeker M."/>
        </authorList>
    </citation>
    <scope>NUCLEOTIDE SEQUENCE [LARGE SCALE GENOMIC DNA]</scope>
    <source>
        <strain evidence="13 14">DSM 15505</strain>
    </source>
</reference>
<sequence length="335" mass="38083">MKVNPPQLADQLNKRLDPAYLVTGDEPLLVQEACDQIREAALKQGYEERTVFQTDNQFDWNQVTEETQSLSLFSTLKRVEVRLHSGKPGKGREAFERYLESPPEDVILLVSGPRLDSGEFRKSWYKQWQQKAVHVPVWPVDPGDFPRWLENRARGMGLHLTRHALQQLCERLEGNLLAAHQELERLQLVAGDEPIDDAVMMAGVEDSSRYNAFELSTEALAGHRAHALKILRRLSEEGNSPLAILGVLQRDLKHLVNLQQAWKSGRNSAEFFKASFIRQRSLQKAVEQGARRLSSRRCEVAREQCRRVDRAAKGYDTSLPVWSALAALIETLSGR</sequence>
<dbReference type="EMBL" id="SOAX01000002">
    <property type="protein sequence ID" value="TDT43275.1"/>
    <property type="molecule type" value="Genomic_DNA"/>
</dbReference>
<keyword evidence="3" id="KW-0808">Transferase</keyword>
<evidence type="ECO:0000256" key="4">
    <source>
        <dbReference type="ARBA" id="ARBA00022695"/>
    </source>
</evidence>
<dbReference type="InterPro" id="IPR027417">
    <property type="entry name" value="P-loop_NTPase"/>
</dbReference>
<dbReference type="CDD" id="cd18138">
    <property type="entry name" value="HLD_clamp_pol_III_delta"/>
    <property type="match status" value="1"/>
</dbReference>
<evidence type="ECO:0000256" key="8">
    <source>
        <dbReference type="ARBA" id="ARBA00049244"/>
    </source>
</evidence>
<dbReference type="NCBIfam" id="TIGR01128">
    <property type="entry name" value="holA"/>
    <property type="match status" value="1"/>
</dbReference>
<proteinExistence type="inferred from homology"/>
<dbReference type="GO" id="GO:0009360">
    <property type="term" value="C:DNA polymerase III complex"/>
    <property type="evidence" value="ECO:0007669"/>
    <property type="project" value="UniProtKB-UniRule"/>
</dbReference>
<evidence type="ECO:0000256" key="10">
    <source>
        <dbReference type="SAM" id="Coils"/>
    </source>
</evidence>
<comment type="catalytic activity">
    <reaction evidence="8">
        <text>DNA(n) + a 2'-deoxyribonucleoside 5'-triphosphate = DNA(n+1) + diphosphate</text>
        <dbReference type="Rhea" id="RHEA:22508"/>
        <dbReference type="Rhea" id="RHEA-COMP:17339"/>
        <dbReference type="Rhea" id="RHEA-COMP:17340"/>
        <dbReference type="ChEBI" id="CHEBI:33019"/>
        <dbReference type="ChEBI" id="CHEBI:61560"/>
        <dbReference type="ChEBI" id="CHEBI:173112"/>
        <dbReference type="EC" id="2.7.7.7"/>
    </reaction>
</comment>
<evidence type="ECO:0000259" key="12">
    <source>
        <dbReference type="Pfam" id="PF21694"/>
    </source>
</evidence>
<dbReference type="Gene3D" id="1.20.272.10">
    <property type="match status" value="1"/>
</dbReference>
<dbReference type="InterPro" id="IPR010372">
    <property type="entry name" value="DNA_pol3_delta_N"/>
</dbReference>
<evidence type="ECO:0000256" key="9">
    <source>
        <dbReference type="NCBIfam" id="TIGR01128"/>
    </source>
</evidence>
<feature type="coiled-coil region" evidence="10">
    <location>
        <begin position="162"/>
        <end position="189"/>
    </location>
</feature>
<dbReference type="GO" id="GO:0003677">
    <property type="term" value="F:DNA binding"/>
    <property type="evidence" value="ECO:0007669"/>
    <property type="project" value="InterPro"/>
</dbReference>
<evidence type="ECO:0000259" key="11">
    <source>
        <dbReference type="Pfam" id="PF06144"/>
    </source>
</evidence>
<evidence type="ECO:0000313" key="14">
    <source>
        <dbReference type="Proteomes" id="UP000295830"/>
    </source>
</evidence>
<dbReference type="PANTHER" id="PTHR34388">
    <property type="entry name" value="DNA POLYMERASE III SUBUNIT DELTA"/>
    <property type="match status" value="1"/>
</dbReference>
<feature type="domain" description="DNA polymerase III delta subunit-like C-terminal" evidence="12">
    <location>
        <begin position="211"/>
        <end position="313"/>
    </location>
</feature>
<dbReference type="Gene3D" id="3.40.50.300">
    <property type="entry name" value="P-loop containing nucleotide triphosphate hydrolases"/>
    <property type="match status" value="1"/>
</dbReference>
<dbReference type="Proteomes" id="UP000295830">
    <property type="component" value="Unassembled WGS sequence"/>
</dbReference>
<dbReference type="AlphaFoldDB" id="A0A4R7JYJ7"/>